<gene>
    <name evidence="1" type="ORF">HPB50_023578</name>
</gene>
<name>A0ACB7T653_HYAAI</name>
<reference evidence="1" key="1">
    <citation type="submission" date="2020-05" db="EMBL/GenBank/DDBJ databases">
        <title>Large-scale comparative analyses of tick genomes elucidate their genetic diversity and vector capacities.</title>
        <authorList>
            <person name="Jia N."/>
            <person name="Wang J."/>
            <person name="Shi W."/>
            <person name="Du L."/>
            <person name="Sun Y."/>
            <person name="Zhan W."/>
            <person name="Jiang J."/>
            <person name="Wang Q."/>
            <person name="Zhang B."/>
            <person name="Ji P."/>
            <person name="Sakyi L.B."/>
            <person name="Cui X."/>
            <person name="Yuan T."/>
            <person name="Jiang B."/>
            <person name="Yang W."/>
            <person name="Lam T.T.-Y."/>
            <person name="Chang Q."/>
            <person name="Ding S."/>
            <person name="Wang X."/>
            <person name="Zhu J."/>
            <person name="Ruan X."/>
            <person name="Zhao L."/>
            <person name="Wei J."/>
            <person name="Que T."/>
            <person name="Du C."/>
            <person name="Cheng J."/>
            <person name="Dai P."/>
            <person name="Han X."/>
            <person name="Huang E."/>
            <person name="Gao Y."/>
            <person name="Liu J."/>
            <person name="Shao H."/>
            <person name="Ye R."/>
            <person name="Li L."/>
            <person name="Wei W."/>
            <person name="Wang X."/>
            <person name="Wang C."/>
            <person name="Yang T."/>
            <person name="Huo Q."/>
            <person name="Li W."/>
            <person name="Guo W."/>
            <person name="Chen H."/>
            <person name="Zhou L."/>
            <person name="Ni X."/>
            <person name="Tian J."/>
            <person name="Zhou Y."/>
            <person name="Sheng Y."/>
            <person name="Liu T."/>
            <person name="Pan Y."/>
            <person name="Xia L."/>
            <person name="Li J."/>
            <person name="Zhao F."/>
            <person name="Cao W."/>
        </authorList>
    </citation>
    <scope>NUCLEOTIDE SEQUENCE</scope>
    <source>
        <strain evidence="1">Hyas-2018</strain>
    </source>
</reference>
<accession>A0ACB7T653</accession>
<dbReference type="Proteomes" id="UP000821845">
    <property type="component" value="Chromosome 11"/>
</dbReference>
<organism evidence="1 2">
    <name type="scientific">Hyalomma asiaticum</name>
    <name type="common">Tick</name>
    <dbReference type="NCBI Taxonomy" id="266040"/>
    <lineage>
        <taxon>Eukaryota</taxon>
        <taxon>Metazoa</taxon>
        <taxon>Ecdysozoa</taxon>
        <taxon>Arthropoda</taxon>
        <taxon>Chelicerata</taxon>
        <taxon>Arachnida</taxon>
        <taxon>Acari</taxon>
        <taxon>Parasitiformes</taxon>
        <taxon>Ixodida</taxon>
        <taxon>Ixodoidea</taxon>
        <taxon>Ixodidae</taxon>
        <taxon>Hyalomminae</taxon>
        <taxon>Hyalomma</taxon>
    </lineage>
</organism>
<sequence length="96" mass="10974">MGRQARRQGKLRSFLEPSLDICRNVGVLEHNDAPPLFSPLLSTYLEQWGQDLFPPCFRGFAHMLPQPSKRLSSQPLWKQTVVDHAKPVVEQTHLTP</sequence>
<evidence type="ECO:0000313" key="2">
    <source>
        <dbReference type="Proteomes" id="UP000821845"/>
    </source>
</evidence>
<proteinExistence type="predicted"/>
<keyword evidence="2" id="KW-1185">Reference proteome</keyword>
<evidence type="ECO:0000313" key="1">
    <source>
        <dbReference type="EMBL" id="KAH6941772.1"/>
    </source>
</evidence>
<comment type="caution">
    <text evidence="1">The sequence shown here is derived from an EMBL/GenBank/DDBJ whole genome shotgun (WGS) entry which is preliminary data.</text>
</comment>
<dbReference type="EMBL" id="CM023491">
    <property type="protein sequence ID" value="KAH6941772.1"/>
    <property type="molecule type" value="Genomic_DNA"/>
</dbReference>
<protein>
    <submittedName>
        <fullName evidence="1">Uncharacterized protein</fullName>
    </submittedName>
</protein>